<gene>
    <name evidence="1" type="ORF">BG55_14545</name>
</gene>
<dbReference type="EMBL" id="JFHN01000053">
    <property type="protein sequence ID" value="EXU74934.1"/>
    <property type="molecule type" value="Genomic_DNA"/>
</dbReference>
<evidence type="ECO:0000313" key="2">
    <source>
        <dbReference type="Proteomes" id="UP000019918"/>
    </source>
</evidence>
<proteinExistence type="predicted"/>
<dbReference type="RefSeq" id="WP_034938465.1">
    <property type="nucleotide sequence ID" value="NZ_JFHN01000053.1"/>
</dbReference>
<dbReference type="PATRIC" id="fig|69222.5.peg.2987"/>
<evidence type="ECO:0008006" key="3">
    <source>
        <dbReference type="Google" id="ProtNLM"/>
    </source>
</evidence>
<name>A0A014MA24_9GAMM</name>
<organism evidence="1 2">
    <name type="scientific">Erwinia mallotivora</name>
    <dbReference type="NCBI Taxonomy" id="69222"/>
    <lineage>
        <taxon>Bacteria</taxon>
        <taxon>Pseudomonadati</taxon>
        <taxon>Pseudomonadota</taxon>
        <taxon>Gammaproteobacteria</taxon>
        <taxon>Enterobacterales</taxon>
        <taxon>Erwiniaceae</taxon>
        <taxon>Erwinia</taxon>
    </lineage>
</organism>
<evidence type="ECO:0000313" key="1">
    <source>
        <dbReference type="EMBL" id="EXU74934.1"/>
    </source>
</evidence>
<dbReference type="STRING" id="69222.BG55_14545"/>
<reference evidence="1 2" key="1">
    <citation type="submission" date="2014-02" db="EMBL/GenBank/DDBJ databases">
        <title>Draft genome of Erwinia mallotivora strain BT-MARDI, a papaya dieback pathogen.</title>
        <authorList>
            <person name="Redzuan R."/>
            <person name="Abu Bakar N."/>
            <person name="Badrun R."/>
            <person name="Mohd Raih M.F."/>
            <person name="Rozano L."/>
            <person name="Mat Amin N."/>
        </authorList>
    </citation>
    <scope>NUCLEOTIDE SEQUENCE [LARGE SCALE GENOMIC DNA]</scope>
    <source>
        <strain evidence="1 2">BT-MARDI</strain>
    </source>
</reference>
<dbReference type="OrthoDB" id="9762853at2"/>
<protein>
    <recommendedName>
        <fullName evidence="3">Baseplate protein J-like domain-containing protein</fullName>
    </recommendedName>
</protein>
<sequence>MTSRQQRQDEAINSSMFNPHELSFEQLVVWAYQFAQQLPFRNLADQPDGHWGNLFQQSEIVVCAAIATCNTKHIQAEFKQALARGENVTVEFLLILLKRMQEWYQHLPDTPETAYQLKYHLLHEYQYHLSLPLSLVITRLPEQFRHSLQSLDPLWNLDQHTLDSASPVLQHSSFGEQMRHCFAKIVYVIEQIKQQSQQVLQAALMHQENNPQQALYFAFLKLFERAQQSLNQFTEKHLQFYYQQVLQQDKNPPPENSIYLKLSLNNRTQNTLLFEQGAGFSPGDDPDFKPIVYRSLYPIEVTDAEVSHIFNLTLQRDPLVSPEKESGLVCGVSGQRLRIAAAAAGDNFPKEQQFNIFNNKYKTEDSTQPMGLVITDPLFSMQQGNRSIDIVIHLKEVRSGIVAQELLAVDDDDKTSAALTRVFTHLLTLHAHLLEDWSARISAVRLAEQVKAEQLSRFRHLKPSQRVWGACKLFFLQMLQFICSTPDEGMQYGLARTELLFRVIGQIVSRRALYTVPWLTESESAEVLSGLKPIFAEDSTAYTTIKALLCHSATATFYQLFEGVFHIEASTENGWEVLDNVEIYPCAPHECETGFRVKCHVDTGFAPVISRHAHLLHSASLRITLKRQSNCFPYAIFRDFELAKLAMSAQVSGVTRMQLFNPEGQIDSSQPFFLFGSQPYPDAYAVIANEEIARKNLNQLLLHLDWGNLPRGSDGFSEYYAEYPYPYTNASFQIRAEMLSNGQWVEPAPTTLPLFTPASGALHHHRHFHFPHIKNGYTPVTHPWPKTPYSNQSGLRNGLFKLKLTGPEPAFGHKSYAPLLSETLTYNVSKKHKRTLPAPPYTPLVTRIAIDYSAESTIDLLSVDGHSQSEIVHLHPFGENVIYPPKQTHQLHRPRFFPNYEEDSHCFIGITATELSGYLNIFFVFDGNSRLLTPFPSTAYRWYYLVDNEWQTLHPHQIIHDTTLNFLTTGIVTLDLPDDINREHTVIPSGLFWIRVSTNRGIDRYPDCLHVATHVVKVTGKGAPLADDGITPLSFSAWRSTPRKPNLAVIAQINAMIKIPETESDRHFQMRVSERLRHKGKALTPWDYEHLILENFPEVGAVHCFPARSYYALKQQPGRVLIIVTPVNTHCDHSLCSPKQLDSSCLLTIRRYLLAVSRPHVEIEVRNPGYEKIQIRCKVILKDGVSHGPALRRLEYAVKSQLCPWAADTLNTGLGFCLSLEKLSAFILRQKDVVSVSALSALKISMDEDAEYTLQDSAANSEPVRAAFPWYLLIPEEHQYIQISADSLTHKPVTVGIGELVIGEQFIVGTSTPSLPEGEKNNG</sequence>
<keyword evidence="2" id="KW-1185">Reference proteome</keyword>
<accession>A0A014MA24</accession>
<comment type="caution">
    <text evidence="1">The sequence shown here is derived from an EMBL/GenBank/DDBJ whole genome shotgun (WGS) entry which is preliminary data.</text>
</comment>
<dbReference type="Proteomes" id="UP000019918">
    <property type="component" value="Unassembled WGS sequence"/>
</dbReference>